<dbReference type="Gene3D" id="1.20.1740.10">
    <property type="entry name" value="Amino acid/polyamine transporter I"/>
    <property type="match status" value="1"/>
</dbReference>
<evidence type="ECO:0000256" key="5">
    <source>
        <dbReference type="ARBA" id="ARBA00022692"/>
    </source>
</evidence>
<evidence type="ECO:0000256" key="1">
    <source>
        <dbReference type="ARBA" id="ARBA00004651"/>
    </source>
</evidence>
<dbReference type="PRINTS" id="PR00175">
    <property type="entry name" value="NAALASMPORT"/>
</dbReference>
<dbReference type="Proteomes" id="UP001649381">
    <property type="component" value="Unassembled WGS sequence"/>
</dbReference>
<feature type="transmembrane region" description="Helical" evidence="8">
    <location>
        <begin position="181"/>
        <end position="203"/>
    </location>
</feature>
<dbReference type="NCBIfam" id="TIGR00835">
    <property type="entry name" value="agcS"/>
    <property type="match status" value="1"/>
</dbReference>
<gene>
    <name evidence="9" type="ORF">L2716_15920</name>
</gene>
<feature type="transmembrane region" description="Helical" evidence="8">
    <location>
        <begin position="354"/>
        <end position="376"/>
    </location>
</feature>
<evidence type="ECO:0000256" key="2">
    <source>
        <dbReference type="ARBA" id="ARBA00009261"/>
    </source>
</evidence>
<feature type="transmembrane region" description="Helical" evidence="8">
    <location>
        <begin position="396"/>
        <end position="413"/>
    </location>
</feature>
<evidence type="ECO:0000256" key="7">
    <source>
        <dbReference type="ARBA" id="ARBA00023136"/>
    </source>
</evidence>
<keyword evidence="4 8" id="KW-1003">Cell membrane</keyword>
<dbReference type="Pfam" id="PF01235">
    <property type="entry name" value="Na_Ala_symp"/>
    <property type="match status" value="1"/>
</dbReference>
<evidence type="ECO:0000313" key="10">
    <source>
        <dbReference type="Proteomes" id="UP001649381"/>
    </source>
</evidence>
<feature type="transmembrane region" description="Helical" evidence="8">
    <location>
        <begin position="151"/>
        <end position="169"/>
    </location>
</feature>
<reference evidence="9 10" key="1">
    <citation type="submission" date="2022-01" db="EMBL/GenBank/DDBJ databases">
        <title>Alkalihalobacillus sp. EGI L200015, a novel bacterium isolated from a salt lake sediment.</title>
        <authorList>
            <person name="Gao L."/>
            <person name="Fang B.-Z."/>
            <person name="Li W.-J."/>
        </authorList>
    </citation>
    <scope>NUCLEOTIDE SEQUENCE [LARGE SCALE GENOMIC DNA]</scope>
    <source>
        <strain evidence="9 10">KCTC 12718</strain>
    </source>
</reference>
<feature type="transmembrane region" description="Helical" evidence="8">
    <location>
        <begin position="70"/>
        <end position="95"/>
    </location>
</feature>
<keyword evidence="8" id="KW-0769">Symport</keyword>
<keyword evidence="10" id="KW-1185">Reference proteome</keyword>
<comment type="similarity">
    <text evidence="2 8">Belongs to the alanine or glycine:cation symporter (AGCS) (TC 2.A.25) family.</text>
</comment>
<proteinExistence type="inferred from homology"/>
<feature type="transmembrane region" description="Helical" evidence="8">
    <location>
        <begin position="241"/>
        <end position="265"/>
    </location>
</feature>
<feature type="transmembrane region" description="Helical" evidence="8">
    <location>
        <begin position="215"/>
        <end position="235"/>
    </location>
</feature>
<comment type="subcellular location">
    <subcellularLocation>
        <location evidence="1 8">Cell membrane</location>
        <topology evidence="1 8">Multi-pass membrane protein</topology>
    </subcellularLocation>
</comment>
<protein>
    <submittedName>
        <fullName evidence="9">Sodium:alanine symporter family protein</fullName>
    </submittedName>
</protein>
<dbReference type="PANTHER" id="PTHR30330:SF3">
    <property type="entry name" value="TRANSCRIPTIONAL REGULATOR, LRP FAMILY"/>
    <property type="match status" value="1"/>
</dbReference>
<feature type="transmembrane region" description="Helical" evidence="8">
    <location>
        <begin position="17"/>
        <end position="36"/>
    </location>
</feature>
<keyword evidence="3 8" id="KW-0813">Transport</keyword>
<comment type="caution">
    <text evidence="9">The sequence shown here is derived from an EMBL/GenBank/DDBJ whole genome shotgun (WGS) entry which is preliminary data.</text>
</comment>
<sequence>MDLFTWLETWVGHISNFLWTYILAALLISAGIFLTIRLRFFQFRFFGHVLNQTIGQIFKKRKHEGTITPFQAFTSALASTAGATNIVGVPVAIALGGPGALFWMWLVALIGMATKYSEIMLGVKYREKSKNGTWVGGPQYYIKKALGWDKVAAAFAFFLMIEAIPSLMVQSNSITTQVEGAFGWPTEITGIIMCVLVALVVFGGIKRIAKVTDKLVPFMVLTYLTGALVVIFINVDALPNVFGLIFSSAFTPISATGGFAGAGLAQALRWGIARGLYSNEAGLGTAPITHAAAQTDHPARQGLWGIFSVFVDTIVICTVSGLAVLVTGTWTEVEPSNASNMIGTAFGTVMGDSVGGSFIAIFLLFFVITTVGVLIFFGEKQAEYLFGLKFSKWMRFIYIGAIYVGAIGGLQFVWQFLDLLLAFVLVCNVIPLLFLHKEIRAMTDDYIERIYRNKEGKSSIELFSDQDVG</sequence>
<organism evidence="9 10">
    <name type="scientific">Pseudalkalibacillus berkeleyi</name>
    <dbReference type="NCBI Taxonomy" id="1069813"/>
    <lineage>
        <taxon>Bacteria</taxon>
        <taxon>Bacillati</taxon>
        <taxon>Bacillota</taxon>
        <taxon>Bacilli</taxon>
        <taxon>Bacillales</taxon>
        <taxon>Fictibacillaceae</taxon>
        <taxon>Pseudalkalibacillus</taxon>
    </lineage>
</organism>
<feature type="transmembrane region" description="Helical" evidence="8">
    <location>
        <begin position="419"/>
        <end position="435"/>
    </location>
</feature>
<dbReference type="RefSeq" id="WP_236337991.1">
    <property type="nucleotide sequence ID" value="NZ_JAKIJS010000002.1"/>
</dbReference>
<keyword evidence="7 8" id="KW-0472">Membrane</keyword>
<evidence type="ECO:0000256" key="4">
    <source>
        <dbReference type="ARBA" id="ARBA00022475"/>
    </source>
</evidence>
<dbReference type="EMBL" id="JAKIJS010000002">
    <property type="protein sequence ID" value="MCF6139223.1"/>
    <property type="molecule type" value="Genomic_DNA"/>
</dbReference>
<dbReference type="PROSITE" id="PS00873">
    <property type="entry name" value="NA_ALANINE_SYMP"/>
    <property type="match status" value="1"/>
</dbReference>
<evidence type="ECO:0000256" key="8">
    <source>
        <dbReference type="RuleBase" id="RU363064"/>
    </source>
</evidence>
<feature type="transmembrane region" description="Helical" evidence="8">
    <location>
        <begin position="303"/>
        <end position="326"/>
    </location>
</feature>
<dbReference type="InterPro" id="IPR001463">
    <property type="entry name" value="Na/Ala_symport"/>
</dbReference>
<evidence type="ECO:0000313" key="9">
    <source>
        <dbReference type="EMBL" id="MCF6139223.1"/>
    </source>
</evidence>
<accession>A0ABS9H612</accession>
<keyword evidence="6 8" id="KW-1133">Transmembrane helix</keyword>
<feature type="transmembrane region" description="Helical" evidence="8">
    <location>
        <begin position="101"/>
        <end position="121"/>
    </location>
</feature>
<keyword evidence="5 8" id="KW-0812">Transmembrane</keyword>
<evidence type="ECO:0000256" key="6">
    <source>
        <dbReference type="ARBA" id="ARBA00022989"/>
    </source>
</evidence>
<evidence type="ECO:0000256" key="3">
    <source>
        <dbReference type="ARBA" id="ARBA00022448"/>
    </source>
</evidence>
<dbReference type="PANTHER" id="PTHR30330">
    <property type="entry name" value="AGSS FAMILY TRANSPORTER, SODIUM-ALANINE"/>
    <property type="match status" value="1"/>
</dbReference>
<name>A0ABS9H612_9BACL</name>